<dbReference type="Pfam" id="PF01582">
    <property type="entry name" value="TIR"/>
    <property type="match status" value="1"/>
</dbReference>
<keyword evidence="6 12" id="KW-0732">Signal</keyword>
<organism evidence="14 15">
    <name type="scientific">Parthenolecanium corni</name>
    <dbReference type="NCBI Taxonomy" id="536013"/>
    <lineage>
        <taxon>Eukaryota</taxon>
        <taxon>Metazoa</taxon>
        <taxon>Ecdysozoa</taxon>
        <taxon>Arthropoda</taxon>
        <taxon>Hexapoda</taxon>
        <taxon>Insecta</taxon>
        <taxon>Pterygota</taxon>
        <taxon>Neoptera</taxon>
        <taxon>Paraneoptera</taxon>
        <taxon>Hemiptera</taxon>
        <taxon>Sternorrhyncha</taxon>
        <taxon>Coccoidea</taxon>
        <taxon>Coccidae</taxon>
        <taxon>Parthenolecanium</taxon>
    </lineage>
</organism>
<keyword evidence="7" id="KW-0677">Repeat</keyword>
<keyword evidence="4" id="KW-0433">Leucine-rich repeat</keyword>
<evidence type="ECO:0000256" key="7">
    <source>
        <dbReference type="ARBA" id="ARBA00022737"/>
    </source>
</evidence>
<feature type="compositionally biased region" description="Polar residues" evidence="10">
    <location>
        <begin position="1333"/>
        <end position="1347"/>
    </location>
</feature>
<keyword evidence="5 11" id="KW-0812">Transmembrane</keyword>
<evidence type="ECO:0000256" key="8">
    <source>
        <dbReference type="ARBA" id="ARBA00022989"/>
    </source>
</evidence>
<feature type="transmembrane region" description="Helical" evidence="11">
    <location>
        <begin position="985"/>
        <end position="1009"/>
    </location>
</feature>
<evidence type="ECO:0000256" key="5">
    <source>
        <dbReference type="ARBA" id="ARBA00022692"/>
    </source>
</evidence>
<dbReference type="Pfam" id="PF13855">
    <property type="entry name" value="LRR_8"/>
    <property type="match status" value="5"/>
</dbReference>
<dbReference type="Gene3D" id="3.80.10.10">
    <property type="entry name" value="Ribonuclease Inhibitor"/>
    <property type="match status" value="6"/>
</dbReference>
<dbReference type="PANTHER" id="PTHR24366">
    <property type="entry name" value="IG(IMMUNOGLOBULIN) AND LRR(LEUCINE RICH REPEAT) DOMAINS"/>
    <property type="match status" value="1"/>
</dbReference>
<dbReference type="InterPro" id="IPR035897">
    <property type="entry name" value="Toll_tir_struct_dom_sf"/>
</dbReference>
<feature type="compositionally biased region" description="Low complexity" evidence="10">
    <location>
        <begin position="1265"/>
        <end position="1307"/>
    </location>
</feature>
<evidence type="ECO:0000313" key="15">
    <source>
        <dbReference type="Proteomes" id="UP001367676"/>
    </source>
</evidence>
<evidence type="ECO:0000313" key="14">
    <source>
        <dbReference type="EMBL" id="KAK7603284.1"/>
    </source>
</evidence>
<dbReference type="SMART" id="SM00255">
    <property type="entry name" value="TIR"/>
    <property type="match status" value="1"/>
</dbReference>
<keyword evidence="15" id="KW-1185">Reference proteome</keyword>
<dbReference type="GO" id="GO:0007165">
    <property type="term" value="P:signal transduction"/>
    <property type="evidence" value="ECO:0007669"/>
    <property type="project" value="InterPro"/>
</dbReference>
<dbReference type="InterPro" id="IPR003591">
    <property type="entry name" value="Leu-rich_rpt_typical-subtyp"/>
</dbReference>
<feature type="region of interest" description="Disordered" evidence="10">
    <location>
        <begin position="1216"/>
        <end position="1347"/>
    </location>
</feature>
<protein>
    <recommendedName>
        <fullName evidence="13">TIR domain-containing protein</fullName>
    </recommendedName>
</protein>
<dbReference type="PROSITE" id="PS51450">
    <property type="entry name" value="LRR"/>
    <property type="match status" value="9"/>
</dbReference>
<dbReference type="EMBL" id="JBBCAQ010000006">
    <property type="protein sequence ID" value="KAK7603284.1"/>
    <property type="molecule type" value="Genomic_DNA"/>
</dbReference>
<name>A0AAN9U0X0_9HEMI</name>
<evidence type="ECO:0000256" key="3">
    <source>
        <dbReference type="ARBA" id="ARBA00022475"/>
    </source>
</evidence>
<dbReference type="InterPro" id="IPR032675">
    <property type="entry name" value="LRR_dom_sf"/>
</dbReference>
<dbReference type="SMART" id="SM00013">
    <property type="entry name" value="LRRNT"/>
    <property type="match status" value="1"/>
</dbReference>
<keyword evidence="9 11" id="KW-0472">Membrane</keyword>
<evidence type="ECO:0000259" key="13">
    <source>
        <dbReference type="PROSITE" id="PS50104"/>
    </source>
</evidence>
<evidence type="ECO:0000256" key="11">
    <source>
        <dbReference type="SAM" id="Phobius"/>
    </source>
</evidence>
<dbReference type="InterPro" id="IPR000372">
    <property type="entry name" value="LRRNT"/>
</dbReference>
<dbReference type="SMART" id="SM00364">
    <property type="entry name" value="LRR_BAC"/>
    <property type="match status" value="5"/>
</dbReference>
<feature type="domain" description="TIR" evidence="13">
    <location>
        <begin position="1042"/>
        <end position="1188"/>
    </location>
</feature>
<dbReference type="Gene3D" id="3.40.50.10140">
    <property type="entry name" value="Toll/interleukin-1 receptor homology (TIR) domain"/>
    <property type="match status" value="1"/>
</dbReference>
<dbReference type="PROSITE" id="PS50104">
    <property type="entry name" value="TIR"/>
    <property type="match status" value="1"/>
</dbReference>
<feature type="compositionally biased region" description="Polar residues" evidence="10">
    <location>
        <begin position="1308"/>
        <end position="1321"/>
    </location>
</feature>
<dbReference type="SMART" id="SM00369">
    <property type="entry name" value="LRR_TYP"/>
    <property type="match status" value="19"/>
</dbReference>
<dbReference type="FunFam" id="3.80.10.10:FF:001164">
    <property type="entry name" value="GH01279p"/>
    <property type="match status" value="2"/>
</dbReference>
<dbReference type="FunFam" id="3.80.10.10:FF:001438">
    <property type="entry name" value="Uncharacterized protein"/>
    <property type="match status" value="1"/>
</dbReference>
<proteinExistence type="inferred from homology"/>
<evidence type="ECO:0000256" key="12">
    <source>
        <dbReference type="SAM" id="SignalP"/>
    </source>
</evidence>
<dbReference type="SMART" id="SM00365">
    <property type="entry name" value="LRR_SD22"/>
    <property type="match status" value="10"/>
</dbReference>
<dbReference type="GO" id="GO:0005886">
    <property type="term" value="C:plasma membrane"/>
    <property type="evidence" value="ECO:0007669"/>
    <property type="project" value="UniProtKB-SubCell"/>
</dbReference>
<sequence>MELVAILWLWLVAMVAARYQAPDFCSWDTASNDTSKLAVTCRVRTLPSDSSTIASIQSEGTVRLTLECNEMLFFESPLAPKTFHSLHQLDSLTIVNCKVLEVPVDAFEGLRELRRLNVHTRNKDWSPTKSMELVPGSFDGLKELQSLNLSDNNIQSIPEDVFCSLVNLQSLNLSRNALHSMESLGLIARRTSSDPEQSNSRIECSGGADIKTLDLSSNHFRTLQQYPGLTKLRRLQNLYLQDNELTDIAADSITSLASLRVLNLSSNHLETLPDTLFANSKEIREVCLQNNGLYQVPKKLFNRLEQLVVLNLSNNRISQIDEDPFVGLIRLVVLDLSRNALTHIKSKFFKDLHVLQILDLRNNSVGYIEENAFLPLYNLHTLNLAENRLHQITANLFNGLFVLSKLILSNNLIVNVHAQAFKNCSALKELDLSSNAIAEVPPALTELSFLRTLDLGENQISTLRNGSFKNMESLTGLRLVDNGIGNLTDGMFWDLPNLQVLNLSKNKVQAISHGTFTRNAQLQAIRLDANFLTDINGVFVSLANLLWLNLSNNHLVWFDYAMVPKSLKWLDIHSNYIESLANYYGLQEELNIKTLDASHNRITEIADMSIPNSVELVFINNNFITTVKANSFFEKSNLARVDMYANEITKLDINALRLSPVPANRSLPEFYIGGNPFDCDCSMDWLPLINNMTQLRQHPKVMDLENVMCKISHSRGTQLVSAVSVSTTQFLCRYETHCFTVCKCCDFDACDCEMTCPANCSCYHDQTWNTNVVDCSHQQSMQVPSRIPMDATHVYLDGNDFGELQDHVFIGRKNMVSLFLNASRISSLQNYTFNGLNALQVLHLEGNHITELRGYEFEQLTQLKELFLQNNQIGFINNATFSSLHYLQILRLDGNKLVDFPVWQLVANSYLVEVTLSSNHWLCRCKFFQEFRAWVYENRQKVVDHADIECYISEGHARPIDVNSTSCSDYLSSSWALQSLMRSDYFPLFVLLCATLVIFLVVLIIMYVFRDPMRIWLYTRYGIRVFHFKAATAKHFEEDREKLFDGYVVYSPKDEEFVLQSIVAELEHGSPPYHLCLHYRDLPHHGITSPSPYLQHGSATVVVEAAAASRRVILVLSRNFLQTEWSRYEFRSALHEALRGRMFKLVLVEDGAILPEAELDSELRPYLKTNARVRWGEKRFWERLRCLMPRDCNKKSCNLKRSNVNNYTLESMSSIRCQNGGTHPQHRGYMQPPSSPSVNQQQHLHHINNHNVVYKASAPPPPEYTISRTNNNNNNSAALSTTSATATIAKPQNTSSSSGSAGSGSCSQEEANYSSATTATPSPRPHHRPVAYSTASERPNSDHIYSSIDTPEYLASFERSGSRRLMNEGSSTVHRPNWRNSPNTVVDSGGVQAYLV</sequence>
<evidence type="ECO:0000256" key="10">
    <source>
        <dbReference type="SAM" id="MobiDB-lite"/>
    </source>
</evidence>
<feature type="signal peptide" evidence="12">
    <location>
        <begin position="1"/>
        <end position="17"/>
    </location>
</feature>
<dbReference type="Pfam" id="PF00560">
    <property type="entry name" value="LRR_1"/>
    <property type="match status" value="1"/>
</dbReference>
<evidence type="ECO:0000256" key="2">
    <source>
        <dbReference type="ARBA" id="ARBA00009634"/>
    </source>
</evidence>
<evidence type="ECO:0000256" key="6">
    <source>
        <dbReference type="ARBA" id="ARBA00022729"/>
    </source>
</evidence>
<keyword evidence="8 11" id="KW-1133">Transmembrane helix</keyword>
<comment type="caution">
    <text evidence="14">The sequence shown here is derived from an EMBL/GenBank/DDBJ whole genome shotgun (WGS) entry which is preliminary data.</text>
</comment>
<comment type="subcellular location">
    <subcellularLocation>
        <location evidence="1">Cell membrane</location>
    </subcellularLocation>
</comment>
<reference evidence="14 15" key="1">
    <citation type="submission" date="2024-03" db="EMBL/GenBank/DDBJ databases">
        <title>Adaptation during the transition from Ophiocordyceps entomopathogen to insect associate is accompanied by gene loss and intensified selection.</title>
        <authorList>
            <person name="Ward C.M."/>
            <person name="Onetto C.A."/>
            <person name="Borneman A.R."/>
        </authorList>
    </citation>
    <scope>NUCLEOTIDE SEQUENCE [LARGE SCALE GENOMIC DNA]</scope>
    <source>
        <strain evidence="14">AWRI1</strain>
        <tissue evidence="14">Single Adult Female</tissue>
    </source>
</reference>
<evidence type="ECO:0000256" key="1">
    <source>
        <dbReference type="ARBA" id="ARBA00004236"/>
    </source>
</evidence>
<dbReference type="Proteomes" id="UP001367676">
    <property type="component" value="Unassembled WGS sequence"/>
</dbReference>
<comment type="similarity">
    <text evidence="2">Belongs to the Toll-like receptor family.</text>
</comment>
<dbReference type="InterPro" id="IPR001611">
    <property type="entry name" value="Leu-rich_rpt"/>
</dbReference>
<evidence type="ECO:0000256" key="4">
    <source>
        <dbReference type="ARBA" id="ARBA00022614"/>
    </source>
</evidence>
<dbReference type="SUPFAM" id="SSF52058">
    <property type="entry name" value="L domain-like"/>
    <property type="match status" value="3"/>
</dbReference>
<gene>
    <name evidence="14" type="ORF">V9T40_003283</name>
</gene>
<accession>A0AAN9U0X0</accession>
<dbReference type="InterPro" id="IPR000157">
    <property type="entry name" value="TIR_dom"/>
</dbReference>
<evidence type="ECO:0000256" key="9">
    <source>
        <dbReference type="ARBA" id="ARBA00023136"/>
    </source>
</evidence>
<feature type="chain" id="PRO_5043052540" description="TIR domain-containing protein" evidence="12">
    <location>
        <begin position="18"/>
        <end position="1396"/>
    </location>
</feature>
<dbReference type="SUPFAM" id="SSF52200">
    <property type="entry name" value="Toll/Interleukin receptor TIR domain"/>
    <property type="match status" value="1"/>
</dbReference>
<keyword evidence="3" id="KW-1003">Cell membrane</keyword>